<accession>A0A4R3M9Q3</accession>
<evidence type="ECO:0008006" key="3">
    <source>
        <dbReference type="Google" id="ProtNLM"/>
    </source>
</evidence>
<dbReference type="Proteomes" id="UP000295678">
    <property type="component" value="Unassembled WGS sequence"/>
</dbReference>
<gene>
    <name evidence="1" type="ORF">EDC22_107201</name>
</gene>
<reference evidence="1 2" key="1">
    <citation type="submission" date="2019-03" db="EMBL/GenBank/DDBJ databases">
        <title>Genomic Encyclopedia of Type Strains, Phase IV (KMG-IV): sequencing the most valuable type-strain genomes for metagenomic binning, comparative biology and taxonomic classification.</title>
        <authorList>
            <person name="Goeker M."/>
        </authorList>
    </citation>
    <scope>NUCLEOTIDE SEQUENCE [LARGE SCALE GENOMIC DNA]</scope>
    <source>
        <strain evidence="1 2">DSM 19345</strain>
    </source>
</reference>
<dbReference type="CDD" id="cd10928">
    <property type="entry name" value="CE4_u4"/>
    <property type="match status" value="1"/>
</dbReference>
<dbReference type="Gene3D" id="3.20.20.370">
    <property type="entry name" value="Glycoside hydrolase/deacetylase"/>
    <property type="match status" value="1"/>
</dbReference>
<name>A0A4R3M9Q3_9HYPH</name>
<dbReference type="EMBL" id="SMAK01000007">
    <property type="protein sequence ID" value="TCT09353.1"/>
    <property type="molecule type" value="Genomic_DNA"/>
</dbReference>
<organism evidence="1 2">
    <name type="scientific">Tepidamorphus gemmatus</name>
    <dbReference type="NCBI Taxonomy" id="747076"/>
    <lineage>
        <taxon>Bacteria</taxon>
        <taxon>Pseudomonadati</taxon>
        <taxon>Pseudomonadota</taxon>
        <taxon>Alphaproteobacteria</taxon>
        <taxon>Hyphomicrobiales</taxon>
        <taxon>Tepidamorphaceae</taxon>
        <taxon>Tepidamorphus</taxon>
    </lineage>
</organism>
<dbReference type="AlphaFoldDB" id="A0A4R3M9Q3"/>
<dbReference type="RefSeq" id="WP_132807057.1">
    <property type="nucleotide sequence ID" value="NZ_SMAK01000007.1"/>
</dbReference>
<dbReference type="SUPFAM" id="SSF88713">
    <property type="entry name" value="Glycoside hydrolase/deacetylase"/>
    <property type="match status" value="1"/>
</dbReference>
<dbReference type="InterPro" id="IPR011330">
    <property type="entry name" value="Glyco_hydro/deAcase_b/a-brl"/>
</dbReference>
<dbReference type="InterPro" id="IPR049591">
    <property type="entry name" value="CE4_u4-like"/>
</dbReference>
<proteinExistence type="predicted"/>
<evidence type="ECO:0000313" key="2">
    <source>
        <dbReference type="Proteomes" id="UP000295678"/>
    </source>
</evidence>
<dbReference type="GO" id="GO:0005975">
    <property type="term" value="P:carbohydrate metabolic process"/>
    <property type="evidence" value="ECO:0007669"/>
    <property type="project" value="InterPro"/>
</dbReference>
<evidence type="ECO:0000313" key="1">
    <source>
        <dbReference type="EMBL" id="TCT09353.1"/>
    </source>
</evidence>
<keyword evidence="2" id="KW-1185">Reference proteome</keyword>
<dbReference type="OrthoDB" id="6086702at2"/>
<sequence>MSSADDLARTLRDLLDGVARRGSRIAFWWRDDDAVAPSAALDDLLAAAARHGVPLALAVIPEPAGAALADRLAGEPRRVVVLQHGFAHRNHAPAGAKAAELGADRPADIVLAELVAGRHRLAGLFGGRFLPVLTPPWNRVCDVVARRRAEAGLPGLTTFARMHAGDPHCLNTHLDIVDWKRGRVFAGQAKMLKVLQEEIDRRLAGDPAPIGLLTHHLVHDQGCRDFLEAFLSVAATHPAVDWPPVGALFEI</sequence>
<comment type="caution">
    <text evidence="1">The sequence shown here is derived from an EMBL/GenBank/DDBJ whole genome shotgun (WGS) entry which is preliminary data.</text>
</comment>
<protein>
    <recommendedName>
        <fullName evidence="3">Polysaccharide deacetylase</fullName>
    </recommendedName>
</protein>